<organism evidence="1 2">
    <name type="scientific">Vibrio variabilis</name>
    <dbReference type="NCBI Taxonomy" id="990271"/>
    <lineage>
        <taxon>Bacteria</taxon>
        <taxon>Pseudomonadati</taxon>
        <taxon>Pseudomonadota</taxon>
        <taxon>Gammaproteobacteria</taxon>
        <taxon>Vibrionales</taxon>
        <taxon>Vibrionaceae</taxon>
        <taxon>Vibrio</taxon>
    </lineage>
</organism>
<dbReference type="EMBL" id="BBMS01000005">
    <property type="protein sequence ID" value="GAL24694.1"/>
    <property type="molecule type" value="Genomic_DNA"/>
</dbReference>
<name>A0ABQ0J7E3_9VIBR</name>
<reference evidence="2" key="2">
    <citation type="submission" date="2014-09" db="EMBL/GenBank/DDBJ databases">
        <authorList>
            <consortium name="NBRP consortium"/>
            <person name="Sawabe T."/>
            <person name="Meirelles P."/>
            <person name="Nakanishi M."/>
            <person name="Sayaka M."/>
            <person name="Hattori M."/>
            <person name="Ohkuma M."/>
        </authorList>
    </citation>
    <scope>NUCLEOTIDE SEQUENCE [LARGE SCALE GENOMIC DNA]</scope>
    <source>
        <strain evidence="2">JCM 19239</strain>
    </source>
</reference>
<keyword evidence="2" id="KW-1185">Reference proteome</keyword>
<gene>
    <name evidence="1" type="ORF">JCM19239_7294</name>
</gene>
<proteinExistence type="predicted"/>
<comment type="caution">
    <text evidence="1">The sequence shown here is derived from an EMBL/GenBank/DDBJ whole genome shotgun (WGS) entry which is preliminary data.</text>
</comment>
<evidence type="ECO:0000313" key="1">
    <source>
        <dbReference type="EMBL" id="GAL24694.1"/>
    </source>
</evidence>
<evidence type="ECO:0000313" key="2">
    <source>
        <dbReference type="Proteomes" id="UP000029223"/>
    </source>
</evidence>
<dbReference type="Proteomes" id="UP000029223">
    <property type="component" value="Unassembled WGS sequence"/>
</dbReference>
<accession>A0ABQ0J7E3</accession>
<protein>
    <submittedName>
        <fullName evidence="1">Uncharacterized protein</fullName>
    </submittedName>
</protein>
<reference evidence="2" key="1">
    <citation type="submission" date="2014-09" db="EMBL/GenBank/DDBJ databases">
        <title>Vibrio variabilis JCM 19239. (C206) whole genome shotgun sequence.</title>
        <authorList>
            <person name="Sawabe T."/>
            <person name="Meirelles P."/>
            <person name="Nakanishi M."/>
            <person name="Sayaka M."/>
            <person name="Hattori M."/>
            <person name="Ohkuma M."/>
        </authorList>
    </citation>
    <scope>NUCLEOTIDE SEQUENCE [LARGE SCALE GENOMIC DNA]</scope>
    <source>
        <strain evidence="2">JCM 19239</strain>
    </source>
</reference>
<sequence length="37" mass="4129">MVRVLYCVCELVLCLLVAEVSDWAWINAWLLGESGSS</sequence>